<sequence>MREVETDQTNSIASNSVEQDDSYALLQLNEQIAKIKGINGTHAFNQGGYEGTIEFQQIRATSFKSSATNFIRFSEPNSINFEFKDVEAVWV</sequence>
<dbReference type="WBParaSite" id="PSAMB.scaffold2527size22719.g18138.t1">
    <property type="protein sequence ID" value="PSAMB.scaffold2527size22719.g18138.t1"/>
    <property type="gene ID" value="PSAMB.scaffold2527size22719.g18138"/>
</dbReference>
<dbReference type="AlphaFoldDB" id="A0A914VTL2"/>
<evidence type="ECO:0000313" key="2">
    <source>
        <dbReference type="WBParaSite" id="PSAMB.scaffold2527size22719.g18138.t1"/>
    </source>
</evidence>
<dbReference type="Proteomes" id="UP000887566">
    <property type="component" value="Unplaced"/>
</dbReference>
<accession>A0A914VTL2</accession>
<keyword evidence="1" id="KW-1185">Reference proteome</keyword>
<evidence type="ECO:0000313" key="1">
    <source>
        <dbReference type="Proteomes" id="UP000887566"/>
    </source>
</evidence>
<proteinExistence type="predicted"/>
<organism evidence="1 2">
    <name type="scientific">Plectus sambesii</name>
    <dbReference type="NCBI Taxonomy" id="2011161"/>
    <lineage>
        <taxon>Eukaryota</taxon>
        <taxon>Metazoa</taxon>
        <taxon>Ecdysozoa</taxon>
        <taxon>Nematoda</taxon>
        <taxon>Chromadorea</taxon>
        <taxon>Plectida</taxon>
        <taxon>Plectina</taxon>
        <taxon>Plectoidea</taxon>
        <taxon>Plectidae</taxon>
        <taxon>Plectus</taxon>
    </lineage>
</organism>
<reference evidence="2" key="1">
    <citation type="submission" date="2022-11" db="UniProtKB">
        <authorList>
            <consortium name="WormBaseParasite"/>
        </authorList>
    </citation>
    <scope>IDENTIFICATION</scope>
</reference>
<name>A0A914VTL2_9BILA</name>
<protein>
    <submittedName>
        <fullName evidence="2">Uncharacterized protein</fullName>
    </submittedName>
</protein>